<gene>
    <name evidence="4" type="ORF">SAMN05444340_10837</name>
</gene>
<keyword evidence="2" id="KW-0012">Acyltransferase</keyword>
<evidence type="ECO:0000313" key="5">
    <source>
        <dbReference type="Proteomes" id="UP000199286"/>
    </source>
</evidence>
<dbReference type="EMBL" id="FNPF01000008">
    <property type="protein sequence ID" value="SDY44428.1"/>
    <property type="molecule type" value="Genomic_DNA"/>
</dbReference>
<feature type="domain" description="N-acetyltransferase" evidence="3">
    <location>
        <begin position="5"/>
        <end position="167"/>
    </location>
</feature>
<reference evidence="4 5" key="1">
    <citation type="submission" date="2016-10" db="EMBL/GenBank/DDBJ databases">
        <authorList>
            <person name="de Groot N.N."/>
        </authorList>
    </citation>
    <scope>NUCLEOTIDE SEQUENCE [LARGE SCALE GENOMIC DNA]</scope>
    <source>
        <strain evidence="4 5">DSM 26880</strain>
    </source>
</reference>
<evidence type="ECO:0000256" key="2">
    <source>
        <dbReference type="ARBA" id="ARBA00023315"/>
    </source>
</evidence>
<accession>A0A1H3JYM9</accession>
<dbReference type="Proteomes" id="UP000199286">
    <property type="component" value="Unassembled WGS sequence"/>
</dbReference>
<dbReference type="PROSITE" id="PS51186">
    <property type="entry name" value="GNAT"/>
    <property type="match status" value="1"/>
</dbReference>
<dbReference type="PANTHER" id="PTHR43877">
    <property type="entry name" value="AMINOALKYLPHOSPHONATE N-ACETYLTRANSFERASE-RELATED-RELATED"/>
    <property type="match status" value="1"/>
</dbReference>
<dbReference type="Pfam" id="PF13508">
    <property type="entry name" value="Acetyltransf_7"/>
    <property type="match status" value="1"/>
</dbReference>
<proteinExistence type="predicted"/>
<keyword evidence="1 4" id="KW-0808">Transferase</keyword>
<dbReference type="RefSeq" id="WP_089883347.1">
    <property type="nucleotide sequence ID" value="NZ_FNPF01000008.1"/>
</dbReference>
<dbReference type="InterPro" id="IPR016181">
    <property type="entry name" value="Acyl_CoA_acyltransferase"/>
</dbReference>
<evidence type="ECO:0000259" key="3">
    <source>
        <dbReference type="PROSITE" id="PS51186"/>
    </source>
</evidence>
<evidence type="ECO:0000313" key="4">
    <source>
        <dbReference type="EMBL" id="SDY44428.1"/>
    </source>
</evidence>
<keyword evidence="5" id="KW-1185">Reference proteome</keyword>
<dbReference type="InterPro" id="IPR050832">
    <property type="entry name" value="Bact_Acetyltransf"/>
</dbReference>
<sequence length="167" mass="17751">MSRTLTIRTATIADTRALDGMFQRSFMTLLKTDYPPSALVSALPVIGHAQPALIRSGRFFVAEQGARIVGAAGWSFEPPGGRPGLRGMGHLRHVAVEPRHARMGIGSALVAHVMHQARGAAVIRMLCQSTRLAVPFYAAMGFTAQGETVLDLPGGVLFPCVAMATDL</sequence>
<evidence type="ECO:0000256" key="1">
    <source>
        <dbReference type="ARBA" id="ARBA00022679"/>
    </source>
</evidence>
<dbReference type="OrthoDB" id="118465at2"/>
<organism evidence="4 5">
    <name type="scientific">Citreimonas salinaria</name>
    <dbReference type="NCBI Taxonomy" id="321339"/>
    <lineage>
        <taxon>Bacteria</taxon>
        <taxon>Pseudomonadati</taxon>
        <taxon>Pseudomonadota</taxon>
        <taxon>Alphaproteobacteria</taxon>
        <taxon>Rhodobacterales</taxon>
        <taxon>Roseobacteraceae</taxon>
        <taxon>Citreimonas</taxon>
    </lineage>
</organism>
<dbReference type="AlphaFoldDB" id="A0A1H3JYM9"/>
<dbReference type="GO" id="GO:0016747">
    <property type="term" value="F:acyltransferase activity, transferring groups other than amino-acyl groups"/>
    <property type="evidence" value="ECO:0007669"/>
    <property type="project" value="InterPro"/>
</dbReference>
<dbReference type="CDD" id="cd04301">
    <property type="entry name" value="NAT_SF"/>
    <property type="match status" value="1"/>
</dbReference>
<dbReference type="SUPFAM" id="SSF55729">
    <property type="entry name" value="Acyl-CoA N-acyltransferases (Nat)"/>
    <property type="match status" value="1"/>
</dbReference>
<dbReference type="STRING" id="321339.SAMN05444340_10837"/>
<protein>
    <submittedName>
        <fullName evidence="4">Acetyltransferase, GNAT family</fullName>
    </submittedName>
</protein>
<dbReference type="InterPro" id="IPR000182">
    <property type="entry name" value="GNAT_dom"/>
</dbReference>
<dbReference type="Gene3D" id="3.40.630.30">
    <property type="match status" value="1"/>
</dbReference>
<name>A0A1H3JYM9_9RHOB</name>
<dbReference type="PANTHER" id="PTHR43877:SF1">
    <property type="entry name" value="ACETYLTRANSFERASE"/>
    <property type="match status" value="1"/>
</dbReference>